<dbReference type="AlphaFoldDB" id="A0A166BMV3"/>
<protein>
    <submittedName>
        <fullName evidence="1">Uncharacterized protein</fullName>
    </submittedName>
</protein>
<proteinExistence type="predicted"/>
<name>A0A166BMV3_9AGAM</name>
<reference evidence="1 2" key="1">
    <citation type="journal article" date="2016" name="Mol. Biol. Evol.">
        <title>Comparative Genomics of Early-Diverging Mushroom-Forming Fungi Provides Insights into the Origins of Lignocellulose Decay Capabilities.</title>
        <authorList>
            <person name="Nagy L.G."/>
            <person name="Riley R."/>
            <person name="Tritt A."/>
            <person name="Adam C."/>
            <person name="Daum C."/>
            <person name="Floudas D."/>
            <person name="Sun H."/>
            <person name="Yadav J.S."/>
            <person name="Pangilinan J."/>
            <person name="Larsson K.H."/>
            <person name="Matsuura K."/>
            <person name="Barry K."/>
            <person name="Labutti K."/>
            <person name="Kuo R."/>
            <person name="Ohm R.A."/>
            <person name="Bhattacharya S.S."/>
            <person name="Shirouzu T."/>
            <person name="Yoshinaga Y."/>
            <person name="Martin F.M."/>
            <person name="Grigoriev I.V."/>
            <person name="Hibbett D.S."/>
        </authorList>
    </citation>
    <scope>NUCLEOTIDE SEQUENCE [LARGE SCALE GENOMIC DNA]</scope>
    <source>
        <strain evidence="1 2">CBS 109695</strain>
    </source>
</reference>
<feature type="non-terminal residue" evidence="1">
    <location>
        <position position="55"/>
    </location>
</feature>
<dbReference type="Proteomes" id="UP000076532">
    <property type="component" value="Unassembled WGS sequence"/>
</dbReference>
<evidence type="ECO:0000313" key="2">
    <source>
        <dbReference type="Proteomes" id="UP000076532"/>
    </source>
</evidence>
<accession>A0A166BMV3</accession>
<dbReference type="EMBL" id="KV417642">
    <property type="protein sequence ID" value="KZP12809.1"/>
    <property type="molecule type" value="Genomic_DNA"/>
</dbReference>
<feature type="non-terminal residue" evidence="1">
    <location>
        <position position="1"/>
    </location>
</feature>
<organism evidence="1 2">
    <name type="scientific">Athelia psychrophila</name>
    <dbReference type="NCBI Taxonomy" id="1759441"/>
    <lineage>
        <taxon>Eukaryota</taxon>
        <taxon>Fungi</taxon>
        <taxon>Dikarya</taxon>
        <taxon>Basidiomycota</taxon>
        <taxon>Agaricomycotina</taxon>
        <taxon>Agaricomycetes</taxon>
        <taxon>Agaricomycetidae</taxon>
        <taxon>Atheliales</taxon>
        <taxon>Atheliaceae</taxon>
        <taxon>Athelia</taxon>
    </lineage>
</organism>
<sequence>LPNMPARPRTHTHLVSTCAPPAISQTRVPARSPAVTRACTMPSSHACALSPCVGL</sequence>
<gene>
    <name evidence="1" type="ORF">FIBSPDRAFT_869940</name>
</gene>
<keyword evidence="2" id="KW-1185">Reference proteome</keyword>
<evidence type="ECO:0000313" key="1">
    <source>
        <dbReference type="EMBL" id="KZP12809.1"/>
    </source>
</evidence>